<dbReference type="EMBL" id="FNOY01000010">
    <property type="protein sequence ID" value="SDX84060.1"/>
    <property type="molecule type" value="Genomic_DNA"/>
</dbReference>
<name>A0A1H3EZN0_9PROT</name>
<dbReference type="AlphaFoldDB" id="A0A1H3EZN0"/>
<proteinExistence type="predicted"/>
<protein>
    <submittedName>
        <fullName evidence="1">Uncharacterized protein</fullName>
    </submittedName>
</protein>
<dbReference type="RefSeq" id="WP_218132771.1">
    <property type="nucleotide sequence ID" value="NZ_FNOY01000010.1"/>
</dbReference>
<gene>
    <name evidence="1" type="ORF">SAMN05421881_10109</name>
</gene>
<dbReference type="Proteomes" id="UP000198640">
    <property type="component" value="Unassembled WGS sequence"/>
</dbReference>
<evidence type="ECO:0000313" key="2">
    <source>
        <dbReference type="Proteomes" id="UP000198640"/>
    </source>
</evidence>
<evidence type="ECO:0000313" key="1">
    <source>
        <dbReference type="EMBL" id="SDX84060.1"/>
    </source>
</evidence>
<reference evidence="1 2" key="1">
    <citation type="submission" date="2016-10" db="EMBL/GenBank/DDBJ databases">
        <authorList>
            <person name="de Groot N.N."/>
        </authorList>
    </citation>
    <scope>NUCLEOTIDE SEQUENCE [LARGE SCALE GENOMIC DNA]</scope>
    <source>
        <strain evidence="1 2">Nm1</strain>
    </source>
</reference>
<sequence length="49" mass="5255">MSNLSFAKLDVLKAKLGASRPLNIEVANNLHDNLVLNGRTTATPLKGTH</sequence>
<accession>A0A1H3EZN0</accession>
<organism evidence="1 2">
    <name type="scientific">Nitrosomonas halophila</name>
    <dbReference type="NCBI Taxonomy" id="44576"/>
    <lineage>
        <taxon>Bacteria</taxon>
        <taxon>Pseudomonadati</taxon>
        <taxon>Pseudomonadota</taxon>
        <taxon>Betaproteobacteria</taxon>
        <taxon>Nitrosomonadales</taxon>
        <taxon>Nitrosomonadaceae</taxon>
        <taxon>Nitrosomonas</taxon>
    </lineage>
</organism>
<keyword evidence="2" id="KW-1185">Reference proteome</keyword>